<keyword evidence="1" id="KW-0472">Membrane</keyword>
<feature type="transmembrane region" description="Helical" evidence="1">
    <location>
        <begin position="196"/>
        <end position="217"/>
    </location>
</feature>
<dbReference type="EMBL" id="BAAADE010000008">
    <property type="protein sequence ID" value="GAA0611225.1"/>
    <property type="molecule type" value="Genomic_DNA"/>
</dbReference>
<dbReference type="Proteomes" id="UP001424441">
    <property type="component" value="Unassembled WGS sequence"/>
</dbReference>
<keyword evidence="1" id="KW-1133">Transmembrane helix</keyword>
<reference evidence="3 4" key="1">
    <citation type="journal article" date="2019" name="Int. J. Syst. Evol. Microbiol.">
        <title>The Global Catalogue of Microorganisms (GCM) 10K type strain sequencing project: providing services to taxonomists for standard genome sequencing and annotation.</title>
        <authorList>
            <consortium name="The Broad Institute Genomics Platform"/>
            <consortium name="The Broad Institute Genome Sequencing Center for Infectious Disease"/>
            <person name="Wu L."/>
            <person name="Ma J."/>
        </authorList>
    </citation>
    <scope>NUCLEOTIDE SEQUENCE [LARGE SCALE GENOMIC DNA]</scope>
    <source>
        <strain evidence="3 4">JCM 15115</strain>
    </source>
</reference>
<keyword evidence="4" id="KW-1185">Reference proteome</keyword>
<accession>A0ABN1GGQ1</accession>
<comment type="caution">
    <text evidence="3">The sequence shown here is derived from an EMBL/GenBank/DDBJ whole genome shotgun (WGS) entry which is preliminary data.</text>
</comment>
<dbReference type="Pfam" id="PF14331">
    <property type="entry name" value="IcmF-related_N"/>
    <property type="match status" value="1"/>
</dbReference>
<evidence type="ECO:0000259" key="2">
    <source>
        <dbReference type="Pfam" id="PF14331"/>
    </source>
</evidence>
<feature type="domain" description="Type VI secretion system component TssM1 N-terminal" evidence="2">
    <location>
        <begin position="28"/>
        <end position="144"/>
    </location>
</feature>
<keyword evidence="1" id="KW-0812">Transmembrane</keyword>
<protein>
    <recommendedName>
        <fullName evidence="2">Type VI secretion system component TssM1 N-terminal domain-containing protein</fullName>
    </recommendedName>
</protein>
<evidence type="ECO:0000313" key="3">
    <source>
        <dbReference type="EMBL" id="GAA0611225.1"/>
    </source>
</evidence>
<sequence>MNALVIVFDGNTIKHETTWNNTQALLLKNMQIIYEIIGYIPPVYSLINDAETIDGFNDYFHHKNNPQNSAMLGANLLSTKHTNIQQYKKNLARDFNKQQNKIESQMFERIHNARHQVMRHATFSFAAHFFSFQQHYQLRLQQLAETLIHYGGSPIQLAAIASCQKPNIIGLKEFFYYLQKNTDREKQIYISMKRKTINIFSILFSTVVLLTLIIALYY</sequence>
<evidence type="ECO:0000313" key="4">
    <source>
        <dbReference type="Proteomes" id="UP001424441"/>
    </source>
</evidence>
<organism evidence="3 4">
    <name type="scientific">Paenochrobactrum glaciei</name>
    <dbReference type="NCBI Taxonomy" id="486407"/>
    <lineage>
        <taxon>Bacteria</taxon>
        <taxon>Pseudomonadati</taxon>
        <taxon>Pseudomonadota</taxon>
        <taxon>Alphaproteobacteria</taxon>
        <taxon>Hyphomicrobiales</taxon>
        <taxon>Brucellaceae</taxon>
        <taxon>Paenochrobactrum</taxon>
    </lineage>
</organism>
<evidence type="ECO:0000256" key="1">
    <source>
        <dbReference type="SAM" id="Phobius"/>
    </source>
</evidence>
<dbReference type="InterPro" id="IPR025743">
    <property type="entry name" value="TssM1_N"/>
</dbReference>
<name>A0ABN1GGQ1_9HYPH</name>
<proteinExistence type="predicted"/>
<gene>
    <name evidence="3" type="ORF">GCM10008943_28460</name>
</gene>